<evidence type="ECO:0000256" key="2">
    <source>
        <dbReference type="SAM" id="SignalP"/>
    </source>
</evidence>
<gene>
    <name evidence="3" type="ORF">MENT_LOCUS39762</name>
</gene>
<dbReference type="Proteomes" id="UP000580250">
    <property type="component" value="Unassembled WGS sequence"/>
</dbReference>
<keyword evidence="2" id="KW-0732">Signal</keyword>
<feature type="region of interest" description="Disordered" evidence="1">
    <location>
        <begin position="61"/>
        <end position="91"/>
    </location>
</feature>
<feature type="chain" id="PRO_5028338666" evidence="2">
    <location>
        <begin position="21"/>
        <end position="91"/>
    </location>
</feature>
<reference evidence="3 4" key="1">
    <citation type="submission" date="2020-08" db="EMBL/GenBank/DDBJ databases">
        <authorList>
            <person name="Koutsovoulos G."/>
            <person name="Danchin GJ E."/>
        </authorList>
    </citation>
    <scope>NUCLEOTIDE SEQUENCE [LARGE SCALE GENOMIC DNA]</scope>
</reference>
<name>A0A6V7WJL5_MELEN</name>
<dbReference type="AlphaFoldDB" id="A0A6V7WJL5"/>
<accession>A0A6V7WJL5</accession>
<feature type="signal peptide" evidence="2">
    <location>
        <begin position="1"/>
        <end position="20"/>
    </location>
</feature>
<sequence>MKIYFHILFFILLLLYSIYASQNENSRNRRNRGRNANRVSAFDVFTGQASRQDTFNYALGNYAPTNRRSNRHRNNQQEVVDGHSTTAEFGV</sequence>
<comment type="caution">
    <text evidence="3">The sequence shown here is derived from an EMBL/GenBank/DDBJ whole genome shotgun (WGS) entry which is preliminary data.</text>
</comment>
<dbReference type="EMBL" id="CAJEWN010000627">
    <property type="protein sequence ID" value="CAD2187197.1"/>
    <property type="molecule type" value="Genomic_DNA"/>
</dbReference>
<evidence type="ECO:0000313" key="3">
    <source>
        <dbReference type="EMBL" id="CAD2187197.1"/>
    </source>
</evidence>
<evidence type="ECO:0000313" key="4">
    <source>
        <dbReference type="Proteomes" id="UP000580250"/>
    </source>
</evidence>
<protein>
    <submittedName>
        <fullName evidence="3">Uncharacterized protein</fullName>
    </submittedName>
</protein>
<organism evidence="3 4">
    <name type="scientific">Meloidogyne enterolobii</name>
    <name type="common">Root-knot nematode worm</name>
    <name type="synonym">Meloidogyne mayaguensis</name>
    <dbReference type="NCBI Taxonomy" id="390850"/>
    <lineage>
        <taxon>Eukaryota</taxon>
        <taxon>Metazoa</taxon>
        <taxon>Ecdysozoa</taxon>
        <taxon>Nematoda</taxon>
        <taxon>Chromadorea</taxon>
        <taxon>Rhabditida</taxon>
        <taxon>Tylenchina</taxon>
        <taxon>Tylenchomorpha</taxon>
        <taxon>Tylenchoidea</taxon>
        <taxon>Meloidogynidae</taxon>
        <taxon>Meloidogyninae</taxon>
        <taxon>Meloidogyne</taxon>
    </lineage>
</organism>
<evidence type="ECO:0000256" key="1">
    <source>
        <dbReference type="SAM" id="MobiDB-lite"/>
    </source>
</evidence>
<proteinExistence type="predicted"/>